<feature type="region of interest" description="Disordered" evidence="1">
    <location>
        <begin position="119"/>
        <end position="146"/>
    </location>
</feature>
<dbReference type="Pfam" id="PF02992">
    <property type="entry name" value="Transposase_21"/>
    <property type="match status" value="1"/>
</dbReference>
<accession>A0A699ITJ4</accession>
<comment type="caution">
    <text evidence="2">The sequence shown here is derived from an EMBL/GenBank/DDBJ whole genome shotgun (WGS) entry which is preliminary data.</text>
</comment>
<dbReference type="EMBL" id="BKCJ010324977">
    <property type="protein sequence ID" value="GEZ79774.1"/>
    <property type="molecule type" value="Genomic_DNA"/>
</dbReference>
<dbReference type="AlphaFoldDB" id="A0A699ITJ4"/>
<dbReference type="PANTHER" id="PTHR10775">
    <property type="entry name" value="OS08G0208400 PROTEIN"/>
    <property type="match status" value="1"/>
</dbReference>
<proteinExistence type="predicted"/>
<evidence type="ECO:0000313" key="2">
    <source>
        <dbReference type="EMBL" id="GEZ79774.1"/>
    </source>
</evidence>
<name>A0A699ITJ4_TANCI</name>
<gene>
    <name evidence="2" type="ORF">Tci_551747</name>
</gene>
<feature type="non-terminal residue" evidence="2">
    <location>
        <position position="1"/>
    </location>
</feature>
<evidence type="ECO:0000256" key="1">
    <source>
        <dbReference type="SAM" id="MobiDB-lite"/>
    </source>
</evidence>
<dbReference type="InterPro" id="IPR004242">
    <property type="entry name" value="Transposase_21"/>
</dbReference>
<feature type="compositionally biased region" description="Polar residues" evidence="1">
    <location>
        <begin position="124"/>
        <end position="144"/>
    </location>
</feature>
<organism evidence="2">
    <name type="scientific">Tanacetum cinerariifolium</name>
    <name type="common">Dalmatian daisy</name>
    <name type="synonym">Chrysanthemum cinerariifolium</name>
    <dbReference type="NCBI Taxonomy" id="118510"/>
    <lineage>
        <taxon>Eukaryota</taxon>
        <taxon>Viridiplantae</taxon>
        <taxon>Streptophyta</taxon>
        <taxon>Embryophyta</taxon>
        <taxon>Tracheophyta</taxon>
        <taxon>Spermatophyta</taxon>
        <taxon>Magnoliopsida</taxon>
        <taxon>eudicotyledons</taxon>
        <taxon>Gunneridae</taxon>
        <taxon>Pentapetalae</taxon>
        <taxon>asterids</taxon>
        <taxon>campanulids</taxon>
        <taxon>Asterales</taxon>
        <taxon>Asteraceae</taxon>
        <taxon>Asteroideae</taxon>
        <taxon>Anthemideae</taxon>
        <taxon>Anthemidinae</taxon>
        <taxon>Tanacetum</taxon>
    </lineage>
</organism>
<reference evidence="2" key="1">
    <citation type="journal article" date="2019" name="Sci. Rep.">
        <title>Draft genome of Tanacetum cinerariifolium, the natural source of mosquito coil.</title>
        <authorList>
            <person name="Yamashiro T."/>
            <person name="Shiraishi A."/>
            <person name="Satake H."/>
            <person name="Nakayama K."/>
        </authorList>
    </citation>
    <scope>NUCLEOTIDE SEQUENCE</scope>
</reference>
<dbReference type="PANTHER" id="PTHR10775:SF182">
    <property type="entry name" value="TRANSPOSON, EN_SPM-LIKE, TRANSPOSASE-ASSOCIATED DOMAIN PROTEIN-RELATED"/>
    <property type="match status" value="1"/>
</dbReference>
<protein>
    <submittedName>
        <fullName evidence="2">Uncharacterized protein</fullName>
    </submittedName>
</protein>
<sequence length="381" mass="43870">FWLIRLKKLMYSFKLFEANESPSTGVLFSVVPSSRIISRLSTSNSGSALDCGFLFRLSDDLRDNCVFWRSSKSSGSSSERGYLNWKDHGEVYEAAPLGNRREDEGSYQHDMHGLLDDLFPTSPMEGNNADTSEGKENTSLNTKPVKNDGTKLNDLLKDVEQKELKDLWGGIETFDACARENFKLKAAVLSTILDFPRYANLSGWSTKGEYACPVCAYDKTSKWLDHGRKWCYMDHQRWLEHDHCWRRDIRSFDGNEDLRHAPIPHSGDDVLNIIENIDLNNKNDFRGPWKKKSIFFELPYWKGLLLPHNLDVKHIKKNLNERKLIGMKSYGCHMLMQEYLPIALCGTLSDLVSTVLIELCDFFRQICLKDLDENDLQFLES</sequence>